<gene>
    <name evidence="14" type="ORF">DICSQDRAFT_105422</name>
</gene>
<sequence>MPYGQWWRRHRRAFWQHFRPDAVLGYQQAQCQIARRFLRALLQDPSELVEHIQYTALGSLMKVIYDIDVVRETDFRTYSSVLHSVQQGVGEVFQPGSSLIEYFPVLRWLPSFLPGGSYVRRASKWRSSAYHLREEPFVRAQKTFQSVSSVAFLHRLLKRVAASASESAALVSEETEIAENVAAVSLSGTLPFTYSLLQAFFLAMSQHPDVVKKAQEELDSVVGNNRLPDFGDQDKLVYLTAIVKETLRWHVVVPFGVPHCTTRDDELRGYYVPANTVLLPNIWCVACLHDPEAYQDPEDFRPERFIRDGKLDPSVRDPSAFAFGFGRRRVVCPGRHFAEAALFINIASVLHVFDIGPPLDGAGKPIKIQYKMTNGFLSYASTSESYVGMANSPRYDRYPEDCRCSIVPRSAQAERSIREAQ</sequence>
<dbReference type="PANTHER" id="PTHR46300">
    <property type="entry name" value="P450, PUTATIVE (EUROFUNG)-RELATED-RELATED"/>
    <property type="match status" value="1"/>
</dbReference>
<evidence type="ECO:0000256" key="7">
    <source>
        <dbReference type="ARBA" id="ARBA00022723"/>
    </source>
</evidence>
<evidence type="ECO:0000313" key="14">
    <source>
        <dbReference type="EMBL" id="EJF61748.1"/>
    </source>
</evidence>
<keyword evidence="8" id="KW-1133">Transmembrane helix</keyword>
<dbReference type="RefSeq" id="XP_007365449.1">
    <property type="nucleotide sequence ID" value="XM_007365387.1"/>
</dbReference>
<comment type="cofactor">
    <cofactor evidence="1 13">
        <name>heme</name>
        <dbReference type="ChEBI" id="CHEBI:30413"/>
    </cofactor>
</comment>
<evidence type="ECO:0000256" key="8">
    <source>
        <dbReference type="ARBA" id="ARBA00022989"/>
    </source>
</evidence>
<feature type="binding site" description="axial binding residue" evidence="13">
    <location>
        <position position="332"/>
    </location>
    <ligand>
        <name>heme</name>
        <dbReference type="ChEBI" id="CHEBI:30413"/>
    </ligand>
    <ligandPart>
        <name>Fe</name>
        <dbReference type="ChEBI" id="CHEBI:18248"/>
    </ligandPart>
</feature>
<keyword evidence="12" id="KW-0472">Membrane</keyword>
<evidence type="ECO:0000256" key="1">
    <source>
        <dbReference type="ARBA" id="ARBA00001971"/>
    </source>
</evidence>
<dbReference type="OMA" id="FFRKLQP"/>
<organism evidence="14 15">
    <name type="scientific">Dichomitus squalens (strain LYAD-421)</name>
    <name type="common">Western red white-rot fungus</name>
    <dbReference type="NCBI Taxonomy" id="732165"/>
    <lineage>
        <taxon>Eukaryota</taxon>
        <taxon>Fungi</taxon>
        <taxon>Dikarya</taxon>
        <taxon>Basidiomycota</taxon>
        <taxon>Agaricomycotina</taxon>
        <taxon>Agaricomycetes</taxon>
        <taxon>Polyporales</taxon>
        <taxon>Polyporaceae</taxon>
        <taxon>Dichomitus</taxon>
    </lineage>
</organism>
<dbReference type="KEGG" id="dsq:DICSQDRAFT_105422"/>
<keyword evidence="7 13" id="KW-0479">Metal-binding</keyword>
<evidence type="ECO:0000256" key="13">
    <source>
        <dbReference type="PIRSR" id="PIRSR602401-1"/>
    </source>
</evidence>
<comment type="similarity">
    <text evidence="4">Belongs to the cytochrome P450 family.</text>
</comment>
<dbReference type="PRINTS" id="PR00463">
    <property type="entry name" value="EP450I"/>
</dbReference>
<keyword evidence="5 13" id="KW-0349">Heme</keyword>
<keyword evidence="11" id="KW-0503">Monooxygenase</keyword>
<dbReference type="PRINTS" id="PR00385">
    <property type="entry name" value="P450"/>
</dbReference>
<dbReference type="GO" id="GO:0016020">
    <property type="term" value="C:membrane"/>
    <property type="evidence" value="ECO:0007669"/>
    <property type="project" value="UniProtKB-SubCell"/>
</dbReference>
<evidence type="ECO:0000256" key="11">
    <source>
        <dbReference type="ARBA" id="ARBA00023033"/>
    </source>
</evidence>
<evidence type="ECO:0000256" key="10">
    <source>
        <dbReference type="ARBA" id="ARBA00023004"/>
    </source>
</evidence>
<dbReference type="Gene3D" id="1.10.630.10">
    <property type="entry name" value="Cytochrome P450"/>
    <property type="match status" value="1"/>
</dbReference>
<evidence type="ECO:0000256" key="4">
    <source>
        <dbReference type="ARBA" id="ARBA00010617"/>
    </source>
</evidence>
<comment type="pathway">
    <text evidence="3">Secondary metabolite biosynthesis.</text>
</comment>
<evidence type="ECO:0000256" key="6">
    <source>
        <dbReference type="ARBA" id="ARBA00022692"/>
    </source>
</evidence>
<dbReference type="SUPFAM" id="SSF48264">
    <property type="entry name" value="Cytochrome P450"/>
    <property type="match status" value="1"/>
</dbReference>
<dbReference type="InterPro" id="IPR036396">
    <property type="entry name" value="Cyt_P450_sf"/>
</dbReference>
<comment type="subcellular location">
    <subcellularLocation>
        <location evidence="2">Membrane</location>
        <topology evidence="2">Single-pass membrane protein</topology>
    </subcellularLocation>
</comment>
<dbReference type="Proteomes" id="UP000053319">
    <property type="component" value="Unassembled WGS sequence"/>
</dbReference>
<dbReference type="GO" id="GO:0005506">
    <property type="term" value="F:iron ion binding"/>
    <property type="evidence" value="ECO:0007669"/>
    <property type="project" value="InterPro"/>
</dbReference>
<evidence type="ECO:0000256" key="2">
    <source>
        <dbReference type="ARBA" id="ARBA00004167"/>
    </source>
</evidence>
<dbReference type="GeneID" id="18833579"/>
<dbReference type="InterPro" id="IPR002401">
    <property type="entry name" value="Cyt_P450_E_grp-I"/>
</dbReference>
<evidence type="ECO:0000313" key="15">
    <source>
        <dbReference type="Proteomes" id="UP000053319"/>
    </source>
</evidence>
<dbReference type="InterPro" id="IPR050364">
    <property type="entry name" value="Cytochrome_P450_fung"/>
</dbReference>
<keyword evidence="10 13" id="KW-0408">Iron</keyword>
<keyword evidence="9" id="KW-0560">Oxidoreductase</keyword>
<evidence type="ECO:0000256" key="3">
    <source>
        <dbReference type="ARBA" id="ARBA00005179"/>
    </source>
</evidence>
<proteinExistence type="inferred from homology"/>
<evidence type="ECO:0000256" key="12">
    <source>
        <dbReference type="ARBA" id="ARBA00023136"/>
    </source>
</evidence>
<evidence type="ECO:0000256" key="5">
    <source>
        <dbReference type="ARBA" id="ARBA00022617"/>
    </source>
</evidence>
<name>R7T0K6_DICSQ</name>
<dbReference type="GO" id="GO:0004497">
    <property type="term" value="F:monooxygenase activity"/>
    <property type="evidence" value="ECO:0007669"/>
    <property type="project" value="UniProtKB-KW"/>
</dbReference>
<accession>R7T0K6</accession>
<keyword evidence="6" id="KW-0812">Transmembrane</keyword>
<dbReference type="Pfam" id="PF00067">
    <property type="entry name" value="p450"/>
    <property type="match status" value="1"/>
</dbReference>
<dbReference type="PANTHER" id="PTHR46300:SF7">
    <property type="entry name" value="P450, PUTATIVE (EUROFUNG)-RELATED"/>
    <property type="match status" value="1"/>
</dbReference>
<reference evidence="14 15" key="1">
    <citation type="journal article" date="2012" name="Science">
        <title>The Paleozoic origin of enzymatic lignin decomposition reconstructed from 31 fungal genomes.</title>
        <authorList>
            <person name="Floudas D."/>
            <person name="Binder M."/>
            <person name="Riley R."/>
            <person name="Barry K."/>
            <person name="Blanchette R.A."/>
            <person name="Henrissat B."/>
            <person name="Martinez A.T."/>
            <person name="Otillar R."/>
            <person name="Spatafora J.W."/>
            <person name="Yadav J.S."/>
            <person name="Aerts A."/>
            <person name="Benoit I."/>
            <person name="Boyd A."/>
            <person name="Carlson A."/>
            <person name="Copeland A."/>
            <person name="Coutinho P.M."/>
            <person name="de Vries R.P."/>
            <person name="Ferreira P."/>
            <person name="Findley K."/>
            <person name="Foster B."/>
            <person name="Gaskell J."/>
            <person name="Glotzer D."/>
            <person name="Gorecki P."/>
            <person name="Heitman J."/>
            <person name="Hesse C."/>
            <person name="Hori C."/>
            <person name="Igarashi K."/>
            <person name="Jurgens J.A."/>
            <person name="Kallen N."/>
            <person name="Kersten P."/>
            <person name="Kohler A."/>
            <person name="Kuees U."/>
            <person name="Kumar T.K.A."/>
            <person name="Kuo A."/>
            <person name="LaButti K."/>
            <person name="Larrondo L.F."/>
            <person name="Lindquist E."/>
            <person name="Ling A."/>
            <person name="Lombard V."/>
            <person name="Lucas S."/>
            <person name="Lundell T."/>
            <person name="Martin R."/>
            <person name="McLaughlin D.J."/>
            <person name="Morgenstern I."/>
            <person name="Morin E."/>
            <person name="Murat C."/>
            <person name="Nagy L.G."/>
            <person name="Nolan M."/>
            <person name="Ohm R.A."/>
            <person name="Patyshakuliyeva A."/>
            <person name="Rokas A."/>
            <person name="Ruiz-Duenas F.J."/>
            <person name="Sabat G."/>
            <person name="Salamov A."/>
            <person name="Samejima M."/>
            <person name="Schmutz J."/>
            <person name="Slot J.C."/>
            <person name="St John F."/>
            <person name="Stenlid J."/>
            <person name="Sun H."/>
            <person name="Sun S."/>
            <person name="Syed K."/>
            <person name="Tsang A."/>
            <person name="Wiebenga A."/>
            <person name="Young D."/>
            <person name="Pisabarro A."/>
            <person name="Eastwood D.C."/>
            <person name="Martin F."/>
            <person name="Cullen D."/>
            <person name="Grigoriev I.V."/>
            <person name="Hibbett D.S."/>
        </authorList>
    </citation>
    <scope>NUCLEOTIDE SEQUENCE [LARGE SCALE GENOMIC DNA]</scope>
    <source>
        <strain evidence="14 15">LYAD-421 SS1</strain>
    </source>
</reference>
<dbReference type="AlphaFoldDB" id="R7T0K6"/>
<evidence type="ECO:0000256" key="9">
    <source>
        <dbReference type="ARBA" id="ARBA00023002"/>
    </source>
</evidence>
<dbReference type="CDD" id="cd11065">
    <property type="entry name" value="CYP64-like"/>
    <property type="match status" value="1"/>
</dbReference>
<dbReference type="InterPro" id="IPR001128">
    <property type="entry name" value="Cyt_P450"/>
</dbReference>
<protein>
    <submittedName>
        <fullName evidence="14">Cytochrome P450</fullName>
    </submittedName>
</protein>
<dbReference type="EMBL" id="JH719408">
    <property type="protein sequence ID" value="EJF61748.1"/>
    <property type="molecule type" value="Genomic_DNA"/>
</dbReference>
<dbReference type="GO" id="GO:0016705">
    <property type="term" value="F:oxidoreductase activity, acting on paired donors, with incorporation or reduction of molecular oxygen"/>
    <property type="evidence" value="ECO:0007669"/>
    <property type="project" value="InterPro"/>
</dbReference>
<dbReference type="GO" id="GO:0020037">
    <property type="term" value="F:heme binding"/>
    <property type="evidence" value="ECO:0007669"/>
    <property type="project" value="InterPro"/>
</dbReference>
<dbReference type="HOGENOM" id="CLU_001570_2_0_1"/>